<feature type="transmembrane region" description="Helical" evidence="6">
    <location>
        <begin position="419"/>
        <end position="442"/>
    </location>
</feature>
<evidence type="ECO:0000256" key="3">
    <source>
        <dbReference type="ARBA" id="ARBA00022692"/>
    </source>
</evidence>
<gene>
    <name evidence="7" type="ORF">FNV1758</name>
</gene>
<dbReference type="PANTHER" id="PTHR30250:SF11">
    <property type="entry name" value="O-ANTIGEN TRANSPORTER-RELATED"/>
    <property type="match status" value="1"/>
</dbReference>
<dbReference type="EMBL" id="AABF01000022">
    <property type="protein sequence ID" value="EAA24622.1"/>
    <property type="molecule type" value="Genomic_DNA"/>
</dbReference>
<feature type="transmembrane region" description="Helical" evidence="6">
    <location>
        <begin position="83"/>
        <end position="103"/>
    </location>
</feature>
<evidence type="ECO:0000256" key="4">
    <source>
        <dbReference type="ARBA" id="ARBA00022989"/>
    </source>
</evidence>
<evidence type="ECO:0000256" key="6">
    <source>
        <dbReference type="SAM" id="Phobius"/>
    </source>
</evidence>
<feature type="transmembrane region" description="Helical" evidence="6">
    <location>
        <begin position="361"/>
        <end position="380"/>
    </location>
</feature>
<comment type="subcellular location">
    <subcellularLocation>
        <location evidence="1">Cell membrane</location>
        <topology evidence="1">Multi-pass membrane protein</topology>
    </subcellularLocation>
</comment>
<evidence type="ECO:0000313" key="7">
    <source>
        <dbReference type="EMBL" id="EAA24622.1"/>
    </source>
</evidence>
<organism evidence="7 8">
    <name type="scientific">Fusobacterium vincentii ATCC 49256</name>
    <dbReference type="NCBI Taxonomy" id="209882"/>
    <lineage>
        <taxon>Bacteria</taxon>
        <taxon>Fusobacteriati</taxon>
        <taxon>Fusobacteriota</taxon>
        <taxon>Fusobacteriia</taxon>
        <taxon>Fusobacteriales</taxon>
        <taxon>Fusobacteriaceae</taxon>
        <taxon>Fusobacterium</taxon>
    </lineage>
</organism>
<keyword evidence="2" id="KW-1003">Cell membrane</keyword>
<comment type="caution">
    <text evidence="7">The sequence shown here is derived from an EMBL/GenBank/DDBJ whole genome shotgun (WGS) entry which is preliminary data.</text>
</comment>
<feature type="transmembrane region" description="Helical" evidence="6">
    <location>
        <begin position="293"/>
        <end position="312"/>
    </location>
</feature>
<feature type="transmembrane region" description="Helical" evidence="6">
    <location>
        <begin position="171"/>
        <end position="191"/>
    </location>
</feature>
<feature type="transmembrane region" description="Helical" evidence="6">
    <location>
        <begin position="144"/>
        <end position="165"/>
    </location>
</feature>
<keyword evidence="5 6" id="KW-0472">Membrane</keyword>
<evidence type="ECO:0000256" key="5">
    <source>
        <dbReference type="ARBA" id="ARBA00023136"/>
    </source>
</evidence>
<feature type="transmembrane region" description="Helical" evidence="6">
    <location>
        <begin position="12"/>
        <end position="32"/>
    </location>
</feature>
<accession>Q7P741</accession>
<dbReference type="Proteomes" id="UP000006454">
    <property type="component" value="Unassembled WGS sequence"/>
</dbReference>
<reference evidence="7 8" key="1">
    <citation type="journal article" date="2003" name="Genome Res.">
        <title>Genome analysis of F. nucleatum sub spp vincentii and its comparison with the genome of F. nucleatum ATCC 25586.</title>
        <authorList>
            <person name="Kapatral V."/>
            <person name="Ivanova N."/>
            <person name="Anderson I."/>
            <person name="Reznik G."/>
            <person name="Bhattacharyya A."/>
            <person name="Gardner W.L."/>
            <person name="Mikhailova N."/>
            <person name="Lapidus A."/>
            <person name="Larsen N."/>
            <person name="D'Souza M."/>
            <person name="Walunas T."/>
            <person name="Haselkorn R."/>
            <person name="Overbeek R."/>
            <person name="Kyrpides N."/>
        </authorList>
    </citation>
    <scope>NUCLEOTIDE SEQUENCE [LARGE SCALE GENOMIC DNA]</scope>
    <source>
        <strain evidence="7 8">ATCC 49256</strain>
    </source>
</reference>
<evidence type="ECO:0000313" key="8">
    <source>
        <dbReference type="Proteomes" id="UP000006454"/>
    </source>
</evidence>
<feature type="transmembrane region" description="Helical" evidence="6">
    <location>
        <begin position="324"/>
        <end position="349"/>
    </location>
</feature>
<sequence>MEENRILKKNIVMNTILSFITLIYPLIIFPYVSRVLLPNGIGKVNFAISIITYFSMFAQLGIPLYGIRICSELRDDKLKLTKVVFEIFIIYSITTCIIFFIYLLCVFNVEKFFVEKKLYLVISFTFFFNLIGFEWFLKSLEEYTLIVKTSVLFRIISLIFILILVKDKTDYVKYAFLTIFVTSGTSLFYVLKLKNYIKLKSIKLKMLNLSRHLKPIFTFFLMSVTITLYTNLDTVMLGFLSTEEQVGFYTTALKIKNILVTLITSFGTVLLPRLSYYITQKREEEYKKIIKKSFNYILIVAIPLAFYFILFAKTTIAILAGEKYINSIVPMQVLMPTVICIGITNLIGIQIMLPLHQEKKLLVTVMSGAVVDLIINLLLIPKLLALASAVATLAAEIVVLILQVLIMRRMIKSIVDKKGIFQILVSSIISGILSSCIKLLSFNNITEFFLSGIIFIITFVILLLIFKNPLIYEILEIRKKWLKN</sequence>
<dbReference type="Pfam" id="PF01943">
    <property type="entry name" value="Polysacc_synt"/>
    <property type="match status" value="1"/>
</dbReference>
<name>Q7P741_FUSVC</name>
<dbReference type="InterPro" id="IPR002797">
    <property type="entry name" value="Polysacc_synth"/>
</dbReference>
<protein>
    <submittedName>
        <fullName evidence="7">Capsular polysaccharide repeat unit transport protein CpsM</fullName>
    </submittedName>
</protein>
<proteinExistence type="predicted"/>
<dbReference type="PANTHER" id="PTHR30250">
    <property type="entry name" value="PST FAMILY PREDICTED COLANIC ACID TRANSPORTER"/>
    <property type="match status" value="1"/>
</dbReference>
<keyword evidence="4 6" id="KW-1133">Transmembrane helix</keyword>
<feature type="transmembrane region" description="Helical" evidence="6">
    <location>
        <begin position="252"/>
        <end position="272"/>
    </location>
</feature>
<feature type="transmembrane region" description="Helical" evidence="6">
    <location>
        <begin position="118"/>
        <end position="137"/>
    </location>
</feature>
<dbReference type="CDD" id="cd13128">
    <property type="entry name" value="MATE_Wzx_like"/>
    <property type="match status" value="1"/>
</dbReference>
<feature type="transmembrane region" description="Helical" evidence="6">
    <location>
        <begin position="448"/>
        <end position="466"/>
    </location>
</feature>
<feature type="transmembrane region" description="Helical" evidence="6">
    <location>
        <begin position="44"/>
        <end position="62"/>
    </location>
</feature>
<dbReference type="GO" id="GO:0005886">
    <property type="term" value="C:plasma membrane"/>
    <property type="evidence" value="ECO:0007669"/>
    <property type="project" value="UniProtKB-SubCell"/>
</dbReference>
<evidence type="ECO:0000256" key="1">
    <source>
        <dbReference type="ARBA" id="ARBA00004651"/>
    </source>
</evidence>
<keyword evidence="3 6" id="KW-0812">Transmembrane</keyword>
<dbReference type="InterPro" id="IPR050833">
    <property type="entry name" value="Poly_Biosynth_Transport"/>
</dbReference>
<evidence type="ECO:0000256" key="2">
    <source>
        <dbReference type="ARBA" id="ARBA00022475"/>
    </source>
</evidence>
<dbReference type="AlphaFoldDB" id="Q7P741"/>
<feature type="transmembrane region" description="Helical" evidence="6">
    <location>
        <begin position="386"/>
        <end position="407"/>
    </location>
</feature>
<feature type="transmembrane region" description="Helical" evidence="6">
    <location>
        <begin position="212"/>
        <end position="232"/>
    </location>
</feature>